<name>A0A5C3MMK1_9AGAM</name>
<protein>
    <submittedName>
        <fullName evidence="1">Uncharacterized protein</fullName>
    </submittedName>
</protein>
<evidence type="ECO:0000313" key="2">
    <source>
        <dbReference type="Proteomes" id="UP000305948"/>
    </source>
</evidence>
<gene>
    <name evidence="1" type="ORF">OE88DRAFT_1688491</name>
</gene>
<dbReference type="EMBL" id="ML213535">
    <property type="protein sequence ID" value="TFK45963.1"/>
    <property type="molecule type" value="Genomic_DNA"/>
</dbReference>
<dbReference type="OrthoDB" id="2786563at2759"/>
<reference evidence="1 2" key="1">
    <citation type="journal article" date="2019" name="Nat. Ecol. Evol.">
        <title>Megaphylogeny resolves global patterns of mushroom evolution.</title>
        <authorList>
            <person name="Varga T."/>
            <person name="Krizsan K."/>
            <person name="Foldi C."/>
            <person name="Dima B."/>
            <person name="Sanchez-Garcia M."/>
            <person name="Sanchez-Ramirez S."/>
            <person name="Szollosi G.J."/>
            <person name="Szarkandi J.G."/>
            <person name="Papp V."/>
            <person name="Albert L."/>
            <person name="Andreopoulos W."/>
            <person name="Angelini C."/>
            <person name="Antonin V."/>
            <person name="Barry K.W."/>
            <person name="Bougher N.L."/>
            <person name="Buchanan P."/>
            <person name="Buyck B."/>
            <person name="Bense V."/>
            <person name="Catcheside P."/>
            <person name="Chovatia M."/>
            <person name="Cooper J."/>
            <person name="Damon W."/>
            <person name="Desjardin D."/>
            <person name="Finy P."/>
            <person name="Geml J."/>
            <person name="Haridas S."/>
            <person name="Hughes K."/>
            <person name="Justo A."/>
            <person name="Karasinski D."/>
            <person name="Kautmanova I."/>
            <person name="Kiss B."/>
            <person name="Kocsube S."/>
            <person name="Kotiranta H."/>
            <person name="LaButti K.M."/>
            <person name="Lechner B.E."/>
            <person name="Liimatainen K."/>
            <person name="Lipzen A."/>
            <person name="Lukacs Z."/>
            <person name="Mihaltcheva S."/>
            <person name="Morgado L.N."/>
            <person name="Niskanen T."/>
            <person name="Noordeloos M.E."/>
            <person name="Ohm R.A."/>
            <person name="Ortiz-Santana B."/>
            <person name="Ovrebo C."/>
            <person name="Racz N."/>
            <person name="Riley R."/>
            <person name="Savchenko A."/>
            <person name="Shiryaev A."/>
            <person name="Soop K."/>
            <person name="Spirin V."/>
            <person name="Szebenyi C."/>
            <person name="Tomsovsky M."/>
            <person name="Tulloss R.E."/>
            <person name="Uehling J."/>
            <person name="Grigoriev I.V."/>
            <person name="Vagvolgyi C."/>
            <person name="Papp T."/>
            <person name="Martin F.M."/>
            <person name="Miettinen O."/>
            <person name="Hibbett D.S."/>
            <person name="Nagy L.G."/>
        </authorList>
    </citation>
    <scope>NUCLEOTIDE SEQUENCE [LARGE SCALE GENOMIC DNA]</scope>
    <source>
        <strain evidence="1 2">OMC1185</strain>
    </source>
</reference>
<organism evidence="1 2">
    <name type="scientific">Heliocybe sulcata</name>
    <dbReference type="NCBI Taxonomy" id="5364"/>
    <lineage>
        <taxon>Eukaryota</taxon>
        <taxon>Fungi</taxon>
        <taxon>Dikarya</taxon>
        <taxon>Basidiomycota</taxon>
        <taxon>Agaricomycotina</taxon>
        <taxon>Agaricomycetes</taxon>
        <taxon>Gloeophyllales</taxon>
        <taxon>Gloeophyllaceae</taxon>
        <taxon>Heliocybe</taxon>
    </lineage>
</organism>
<accession>A0A5C3MMK1</accession>
<keyword evidence="2" id="KW-1185">Reference proteome</keyword>
<dbReference type="Proteomes" id="UP000305948">
    <property type="component" value="Unassembled WGS sequence"/>
</dbReference>
<proteinExistence type="predicted"/>
<evidence type="ECO:0000313" key="1">
    <source>
        <dbReference type="EMBL" id="TFK45963.1"/>
    </source>
</evidence>
<dbReference type="AlphaFoldDB" id="A0A5C3MMK1"/>
<sequence length="725" mass="81864">MPALPDEIVNEILKPVLRVPDEVFCDTSPRSFNFKGEISTSAILLVCKQWLRVSTPLLFEVVILRSNGQAKVLARVLKTNKQFGQFIRMLRVEGGYGMAVNTIITAAPRIKDIFITLALRSPDNTQGLCKALPTINPCRLILHESLDLRKPLVNAPITQLTDSLCECIKSKWTNLRVCYVPYAQGSYYTLPRARASLLANALRQSESLEEIVFSGLSSYTHYVASHTTTLEAFAANPHLQRILLMASSADADARGMTQHLPRMPNLARLIQFQAPLTGGAQDKEIDDSGWTAKSYAHLKSVSEDVQSQIWSRILWFAMEAETTQAFINDSLTDRGGNLRRLNRKRLNFLLISKQIQRAALPVLYRYAPIRSVAKLRSFWGELCLHPQLAAEVRFLDFENYISAEAWPDEYEDPTDGDEEPEKDVVEDLLSLTNNLQRLCISAGGYMSFCRLRLTWTAFEMLRYAAGGSLLVLHGAEVKAPDDIQEFSFFNGFTAIRSLEWRSKTSFLYDDDVGQATCLSSLEEIILADYHETMIDALSKLDLPSLTTVSFRARSFGTRPSVMPIFTSHGYKILRVKLVSGHAVLPDLLSLCENLEELMIETLIGSSYPQKEEILDHIHAGESNSLKKIIIKSDCDDTWLHEERYKSMTENGDAKYISKTWAPVFNNLALDSLPALREIQLLWNIWPINQRAYSKSPWIKWASDLKTAWNVDLTDVAGKPWTGRLK</sequence>